<evidence type="ECO:0000313" key="2">
    <source>
        <dbReference type="Proteomes" id="UP000828390"/>
    </source>
</evidence>
<protein>
    <submittedName>
        <fullName evidence="1">Uncharacterized protein</fullName>
    </submittedName>
</protein>
<organism evidence="1 2">
    <name type="scientific">Dreissena polymorpha</name>
    <name type="common">Zebra mussel</name>
    <name type="synonym">Mytilus polymorpha</name>
    <dbReference type="NCBI Taxonomy" id="45954"/>
    <lineage>
        <taxon>Eukaryota</taxon>
        <taxon>Metazoa</taxon>
        <taxon>Spiralia</taxon>
        <taxon>Lophotrochozoa</taxon>
        <taxon>Mollusca</taxon>
        <taxon>Bivalvia</taxon>
        <taxon>Autobranchia</taxon>
        <taxon>Heteroconchia</taxon>
        <taxon>Euheterodonta</taxon>
        <taxon>Imparidentia</taxon>
        <taxon>Neoheterodontei</taxon>
        <taxon>Myida</taxon>
        <taxon>Dreissenoidea</taxon>
        <taxon>Dreissenidae</taxon>
        <taxon>Dreissena</taxon>
    </lineage>
</organism>
<gene>
    <name evidence="1" type="ORF">DPMN_000622</name>
</gene>
<accession>A0A9D4MFQ5</accession>
<evidence type="ECO:0000313" key="1">
    <source>
        <dbReference type="EMBL" id="KAH3876772.1"/>
    </source>
</evidence>
<comment type="caution">
    <text evidence="1">The sequence shown here is derived from an EMBL/GenBank/DDBJ whole genome shotgun (WGS) entry which is preliminary data.</text>
</comment>
<dbReference type="Proteomes" id="UP000828390">
    <property type="component" value="Unassembled WGS sequence"/>
</dbReference>
<proteinExistence type="predicted"/>
<keyword evidence="2" id="KW-1185">Reference proteome</keyword>
<dbReference type="AlphaFoldDB" id="A0A9D4MFQ5"/>
<sequence>MNERTIILMSFAKIPGIGPVAEMYVEEQTTTLLGECLNSWLVWSVDRFDEGQCV</sequence>
<dbReference type="EMBL" id="JAIWYP010000001">
    <property type="protein sequence ID" value="KAH3876772.1"/>
    <property type="molecule type" value="Genomic_DNA"/>
</dbReference>
<reference evidence="1" key="2">
    <citation type="submission" date="2020-11" db="EMBL/GenBank/DDBJ databases">
        <authorList>
            <person name="McCartney M.A."/>
            <person name="Auch B."/>
            <person name="Kono T."/>
            <person name="Mallez S."/>
            <person name="Becker A."/>
            <person name="Gohl D.M."/>
            <person name="Silverstein K.A.T."/>
            <person name="Koren S."/>
            <person name="Bechman K.B."/>
            <person name="Herman A."/>
            <person name="Abrahante J.E."/>
            <person name="Garbe J."/>
        </authorList>
    </citation>
    <scope>NUCLEOTIDE SEQUENCE</scope>
    <source>
        <strain evidence="1">Duluth1</strain>
        <tissue evidence="1">Whole animal</tissue>
    </source>
</reference>
<reference evidence="1" key="1">
    <citation type="journal article" date="2019" name="bioRxiv">
        <title>The Genome of the Zebra Mussel, Dreissena polymorpha: A Resource for Invasive Species Research.</title>
        <authorList>
            <person name="McCartney M.A."/>
            <person name="Auch B."/>
            <person name="Kono T."/>
            <person name="Mallez S."/>
            <person name="Zhang Y."/>
            <person name="Obille A."/>
            <person name="Becker A."/>
            <person name="Abrahante J.E."/>
            <person name="Garbe J."/>
            <person name="Badalamenti J.P."/>
            <person name="Herman A."/>
            <person name="Mangelson H."/>
            <person name="Liachko I."/>
            <person name="Sullivan S."/>
            <person name="Sone E.D."/>
            <person name="Koren S."/>
            <person name="Silverstein K.A.T."/>
            <person name="Beckman K.B."/>
            <person name="Gohl D.M."/>
        </authorList>
    </citation>
    <scope>NUCLEOTIDE SEQUENCE</scope>
    <source>
        <strain evidence="1">Duluth1</strain>
        <tissue evidence="1">Whole animal</tissue>
    </source>
</reference>
<name>A0A9D4MFQ5_DREPO</name>